<proteinExistence type="predicted"/>
<dbReference type="PANTHER" id="PTHR34610:SF4">
    <property type="entry name" value="SLL8027 PROTEIN"/>
    <property type="match status" value="1"/>
</dbReference>
<protein>
    <submittedName>
        <fullName evidence="2">Putative nucleic acid-binding protein</fullName>
    </submittedName>
</protein>
<dbReference type="InterPro" id="IPR002850">
    <property type="entry name" value="PIN_toxin-like"/>
</dbReference>
<dbReference type="RefSeq" id="WP_133699953.1">
    <property type="nucleotide sequence ID" value="NZ_SNXS01000002.1"/>
</dbReference>
<dbReference type="InterPro" id="IPR029060">
    <property type="entry name" value="PIN-like_dom_sf"/>
</dbReference>
<name>A0A4R6QPR9_9BURK</name>
<dbReference type="EMBL" id="SNXS01000002">
    <property type="protein sequence ID" value="TDP72492.1"/>
    <property type="molecule type" value="Genomic_DNA"/>
</dbReference>
<evidence type="ECO:0000259" key="1">
    <source>
        <dbReference type="Pfam" id="PF13470"/>
    </source>
</evidence>
<keyword evidence="3" id="KW-1185">Reference proteome</keyword>
<comment type="caution">
    <text evidence="2">The sequence shown here is derived from an EMBL/GenBank/DDBJ whole genome shotgun (WGS) entry which is preliminary data.</text>
</comment>
<dbReference type="InParanoid" id="A0A4R6QPR9"/>
<gene>
    <name evidence="2" type="ORF">DES47_102237</name>
</gene>
<dbReference type="PANTHER" id="PTHR34610">
    <property type="entry name" value="SSL7007 PROTEIN"/>
    <property type="match status" value="1"/>
</dbReference>
<reference evidence="2 3" key="1">
    <citation type="submission" date="2019-03" db="EMBL/GenBank/DDBJ databases">
        <title>Genomic Encyclopedia of Type Strains, Phase IV (KMG-IV): sequencing the most valuable type-strain genomes for metagenomic binning, comparative biology and taxonomic classification.</title>
        <authorList>
            <person name="Goeker M."/>
        </authorList>
    </citation>
    <scope>NUCLEOTIDE SEQUENCE [LARGE SCALE GENOMIC DNA]</scope>
    <source>
        <strain evidence="2 3">DSM 16998</strain>
    </source>
</reference>
<sequence>MKAGRRSRQPITVVLDTALVLAALFQNEGQAARLRQAWQTGRVLPLLSAATAQELLAALAFRRFRLTALEQEELLGDLLPFARVVQVGQGMDRPANALLQLTLAGRADQLVSGDALLRRDAQKQGLPASTPEAFVSLFS</sequence>
<dbReference type="Pfam" id="PF13470">
    <property type="entry name" value="PIN_3"/>
    <property type="match status" value="1"/>
</dbReference>
<dbReference type="AlphaFoldDB" id="A0A4R6QPR9"/>
<dbReference type="SUPFAM" id="SSF88723">
    <property type="entry name" value="PIN domain-like"/>
    <property type="match status" value="1"/>
</dbReference>
<dbReference type="OrthoDB" id="9792229at2"/>
<evidence type="ECO:0000313" key="2">
    <source>
        <dbReference type="EMBL" id="TDP72492.1"/>
    </source>
</evidence>
<feature type="domain" description="PIN" evidence="1">
    <location>
        <begin position="13"/>
        <end position="114"/>
    </location>
</feature>
<dbReference type="Proteomes" id="UP000295361">
    <property type="component" value="Unassembled WGS sequence"/>
</dbReference>
<accession>A0A4R6QPR9</accession>
<organism evidence="2 3">
    <name type="scientific">Roseateles toxinivorans</name>
    <dbReference type="NCBI Taxonomy" id="270368"/>
    <lineage>
        <taxon>Bacteria</taxon>
        <taxon>Pseudomonadati</taxon>
        <taxon>Pseudomonadota</taxon>
        <taxon>Betaproteobacteria</taxon>
        <taxon>Burkholderiales</taxon>
        <taxon>Sphaerotilaceae</taxon>
        <taxon>Roseateles</taxon>
    </lineage>
</organism>
<evidence type="ECO:0000313" key="3">
    <source>
        <dbReference type="Proteomes" id="UP000295361"/>
    </source>
</evidence>
<dbReference type="InterPro" id="IPR002716">
    <property type="entry name" value="PIN_dom"/>
</dbReference>